<reference evidence="1 2" key="2">
    <citation type="submission" date="2021-10" db="EMBL/GenBank/DDBJ databases">
        <authorList>
            <person name="Piombo E."/>
        </authorList>
    </citation>
    <scope>NUCLEOTIDE SEQUENCE [LARGE SCALE GENOMIC DNA]</scope>
</reference>
<reference evidence="2" key="1">
    <citation type="submission" date="2019-06" db="EMBL/GenBank/DDBJ databases">
        <authorList>
            <person name="Broberg M."/>
        </authorList>
    </citation>
    <scope>NUCLEOTIDE SEQUENCE [LARGE SCALE GENOMIC DNA]</scope>
</reference>
<evidence type="ECO:0000313" key="2">
    <source>
        <dbReference type="Proteomes" id="UP000754883"/>
    </source>
</evidence>
<dbReference type="Proteomes" id="UP000754883">
    <property type="component" value="Unassembled WGS sequence"/>
</dbReference>
<organism evidence="1 2">
    <name type="scientific">Clonostachys byssicola</name>
    <dbReference type="NCBI Taxonomy" id="160290"/>
    <lineage>
        <taxon>Eukaryota</taxon>
        <taxon>Fungi</taxon>
        <taxon>Dikarya</taxon>
        <taxon>Ascomycota</taxon>
        <taxon>Pezizomycotina</taxon>
        <taxon>Sordariomycetes</taxon>
        <taxon>Hypocreomycetidae</taxon>
        <taxon>Hypocreales</taxon>
        <taxon>Bionectriaceae</taxon>
        <taxon>Clonostachys</taxon>
    </lineage>
</organism>
<protein>
    <submittedName>
        <fullName evidence="1">Uncharacterized protein</fullName>
    </submittedName>
</protein>
<comment type="caution">
    <text evidence="1">The sequence shown here is derived from an EMBL/GenBank/DDBJ whole genome shotgun (WGS) entry which is preliminary data.</text>
</comment>
<gene>
    <name evidence="1" type="ORF">CBYS24578_00016853</name>
</gene>
<proteinExistence type="predicted"/>
<keyword evidence="2" id="KW-1185">Reference proteome</keyword>
<sequence>MAVRDISEDGSFFMGSSTAGSGLIMEGHGFTCLYPGNQRGWYSVRATDDVAGIEPVWRHKSIAVVTEPGRQFRWWREQQ</sequence>
<accession>A0A9N9Y4R0</accession>
<name>A0A9N9Y4R0_9HYPO</name>
<dbReference type="AlphaFoldDB" id="A0A9N9Y4R0"/>
<dbReference type="EMBL" id="CABFNO020001508">
    <property type="protein sequence ID" value="CAG9992982.1"/>
    <property type="molecule type" value="Genomic_DNA"/>
</dbReference>
<evidence type="ECO:0000313" key="1">
    <source>
        <dbReference type="EMBL" id="CAG9992982.1"/>
    </source>
</evidence>